<feature type="region of interest" description="Disordered" evidence="1">
    <location>
        <begin position="129"/>
        <end position="156"/>
    </location>
</feature>
<dbReference type="KEGG" id="svp:Pan189_30130"/>
<dbReference type="AlphaFoldDB" id="A0A517R410"/>
<dbReference type="InterPro" id="IPR025334">
    <property type="entry name" value="DUF4240"/>
</dbReference>
<protein>
    <recommendedName>
        <fullName evidence="2">DUF4240 domain-containing protein</fullName>
    </recommendedName>
</protein>
<reference evidence="3 4" key="1">
    <citation type="submission" date="2019-02" db="EMBL/GenBank/DDBJ databases">
        <title>Deep-cultivation of Planctomycetes and their phenomic and genomic characterization uncovers novel biology.</title>
        <authorList>
            <person name="Wiegand S."/>
            <person name="Jogler M."/>
            <person name="Boedeker C."/>
            <person name="Pinto D."/>
            <person name="Vollmers J."/>
            <person name="Rivas-Marin E."/>
            <person name="Kohn T."/>
            <person name="Peeters S.H."/>
            <person name="Heuer A."/>
            <person name="Rast P."/>
            <person name="Oberbeckmann S."/>
            <person name="Bunk B."/>
            <person name="Jeske O."/>
            <person name="Meyerdierks A."/>
            <person name="Storesund J.E."/>
            <person name="Kallscheuer N."/>
            <person name="Luecker S."/>
            <person name="Lage O.M."/>
            <person name="Pohl T."/>
            <person name="Merkel B.J."/>
            <person name="Hornburger P."/>
            <person name="Mueller R.-W."/>
            <person name="Bruemmer F."/>
            <person name="Labrenz M."/>
            <person name="Spormann A.M."/>
            <person name="Op den Camp H."/>
            <person name="Overmann J."/>
            <person name="Amann R."/>
            <person name="Jetten M.S.M."/>
            <person name="Mascher T."/>
            <person name="Medema M.H."/>
            <person name="Devos D.P."/>
            <person name="Kaster A.-K."/>
            <person name="Ovreas L."/>
            <person name="Rohde M."/>
            <person name="Galperin M.Y."/>
            <person name="Jogler C."/>
        </authorList>
    </citation>
    <scope>NUCLEOTIDE SEQUENCE [LARGE SCALE GENOMIC DNA]</scope>
    <source>
        <strain evidence="3 4">Pan189</strain>
    </source>
</reference>
<evidence type="ECO:0000256" key="1">
    <source>
        <dbReference type="SAM" id="MobiDB-lite"/>
    </source>
</evidence>
<sequence length="171" mass="19447">MTNELFWDMIAKSKSASDGDMDAQAEELRRQLSHLSAEEIVDFERVFGEYADRAYRWDLWGAAYIIGGGCSDDGFTDFRSWLISMGRVVYEEAIANPDSLAEINLGPDAEEDTFFEEFAYIACEAYENKTGSEMPDPQRSYSSDPAGDPWEEDGDDLQRRFPKLWAKYGEA</sequence>
<dbReference type="Proteomes" id="UP000317318">
    <property type="component" value="Chromosome"/>
</dbReference>
<dbReference type="Pfam" id="PF14024">
    <property type="entry name" value="DUF4240"/>
    <property type="match status" value="1"/>
</dbReference>
<dbReference type="OrthoDB" id="6200718at2"/>
<accession>A0A517R410</accession>
<keyword evidence="4" id="KW-1185">Reference proteome</keyword>
<name>A0A517R410_9PLAN</name>
<evidence type="ECO:0000313" key="4">
    <source>
        <dbReference type="Proteomes" id="UP000317318"/>
    </source>
</evidence>
<feature type="domain" description="DUF4240" evidence="2">
    <location>
        <begin position="1"/>
        <end position="127"/>
    </location>
</feature>
<evidence type="ECO:0000313" key="3">
    <source>
        <dbReference type="EMBL" id="QDT38618.1"/>
    </source>
</evidence>
<dbReference type="RefSeq" id="WP_145364709.1">
    <property type="nucleotide sequence ID" value="NZ_CP036268.1"/>
</dbReference>
<evidence type="ECO:0000259" key="2">
    <source>
        <dbReference type="Pfam" id="PF14024"/>
    </source>
</evidence>
<dbReference type="EMBL" id="CP036268">
    <property type="protein sequence ID" value="QDT38618.1"/>
    <property type="molecule type" value="Genomic_DNA"/>
</dbReference>
<gene>
    <name evidence="3" type="ORF">Pan189_30130</name>
</gene>
<organism evidence="3 4">
    <name type="scientific">Stratiformator vulcanicus</name>
    <dbReference type="NCBI Taxonomy" id="2527980"/>
    <lineage>
        <taxon>Bacteria</taxon>
        <taxon>Pseudomonadati</taxon>
        <taxon>Planctomycetota</taxon>
        <taxon>Planctomycetia</taxon>
        <taxon>Planctomycetales</taxon>
        <taxon>Planctomycetaceae</taxon>
        <taxon>Stratiformator</taxon>
    </lineage>
</organism>
<proteinExistence type="predicted"/>